<evidence type="ECO:0000313" key="4">
    <source>
        <dbReference type="EMBL" id="OTF94876.1"/>
    </source>
</evidence>
<dbReference type="OMA" id="MIERWLE"/>
<dbReference type="GO" id="GO:0006508">
    <property type="term" value="P:proteolysis"/>
    <property type="evidence" value="ECO:0007669"/>
    <property type="project" value="InterPro"/>
</dbReference>
<dbReference type="EMBL" id="MNCJ02000330">
    <property type="protein sequence ID" value="KAF5764081.1"/>
    <property type="molecule type" value="Genomic_DNA"/>
</dbReference>
<dbReference type="GO" id="GO:0019748">
    <property type="term" value="P:secondary metabolic process"/>
    <property type="evidence" value="ECO:0000318"/>
    <property type="project" value="GO_Central"/>
</dbReference>
<comment type="similarity">
    <text evidence="1">Belongs to the peptidase S10 family.</text>
</comment>
<reference evidence="4" key="2">
    <citation type="submission" date="2017-02" db="EMBL/GenBank/DDBJ databases">
        <title>Sunflower complete genome.</title>
        <authorList>
            <person name="Langlade N."/>
            <person name="Munos S."/>
        </authorList>
    </citation>
    <scope>NUCLEOTIDE SEQUENCE [LARGE SCALE GENOMIC DNA]</scope>
    <source>
        <tissue evidence="4">Leaves</tissue>
    </source>
</reference>
<keyword evidence="4" id="KW-0378">Hydrolase</keyword>
<dbReference type="EMBL" id="CM007904">
    <property type="protein sequence ID" value="OTF94876.1"/>
    <property type="molecule type" value="Genomic_DNA"/>
</dbReference>
<dbReference type="InParanoid" id="A0A251S7P9"/>
<gene>
    <name evidence="4" type="ORF">HannXRQ_Chr15g0476881</name>
    <name evidence="3" type="ORF">HanXRQr2_Chr15g0687861</name>
</gene>
<keyword evidence="4" id="KW-0121">Carboxypeptidase</keyword>
<dbReference type="SUPFAM" id="SSF53474">
    <property type="entry name" value="alpha/beta-Hydrolases"/>
    <property type="match status" value="1"/>
</dbReference>
<evidence type="ECO:0000256" key="2">
    <source>
        <dbReference type="SAM" id="SignalP"/>
    </source>
</evidence>
<protein>
    <submittedName>
        <fullName evidence="3 4">Peptidase S10, serine carboxypeptidase, alpha/Beta hydrolase</fullName>
    </submittedName>
</protein>
<feature type="chain" id="PRO_5041060889" evidence="2">
    <location>
        <begin position="21"/>
        <end position="450"/>
    </location>
</feature>
<dbReference type="GO" id="GO:0004185">
    <property type="term" value="F:serine-type carboxypeptidase activity"/>
    <property type="evidence" value="ECO:0007669"/>
    <property type="project" value="InterPro"/>
</dbReference>
<dbReference type="PRINTS" id="PR00724">
    <property type="entry name" value="CRBOXYPTASEC"/>
</dbReference>
<reference evidence="3" key="3">
    <citation type="submission" date="2020-06" db="EMBL/GenBank/DDBJ databases">
        <title>Helianthus annuus Genome sequencing and assembly Release 2.</title>
        <authorList>
            <person name="Gouzy J."/>
            <person name="Langlade N."/>
            <person name="Munos S."/>
        </authorList>
    </citation>
    <scope>NUCLEOTIDE SEQUENCE</scope>
    <source>
        <tissue evidence="3">Leaves</tissue>
    </source>
</reference>
<dbReference type="Gene3D" id="3.40.50.12670">
    <property type="match status" value="1"/>
</dbReference>
<feature type="signal peptide" evidence="2">
    <location>
        <begin position="1"/>
        <end position="20"/>
    </location>
</feature>
<organism evidence="4 5">
    <name type="scientific">Helianthus annuus</name>
    <name type="common">Common sunflower</name>
    <dbReference type="NCBI Taxonomy" id="4232"/>
    <lineage>
        <taxon>Eukaryota</taxon>
        <taxon>Viridiplantae</taxon>
        <taxon>Streptophyta</taxon>
        <taxon>Embryophyta</taxon>
        <taxon>Tracheophyta</taxon>
        <taxon>Spermatophyta</taxon>
        <taxon>Magnoliopsida</taxon>
        <taxon>eudicotyledons</taxon>
        <taxon>Gunneridae</taxon>
        <taxon>Pentapetalae</taxon>
        <taxon>asterids</taxon>
        <taxon>campanulids</taxon>
        <taxon>Asterales</taxon>
        <taxon>Asteraceae</taxon>
        <taxon>Asteroideae</taxon>
        <taxon>Heliantheae alliance</taxon>
        <taxon>Heliantheae</taxon>
        <taxon>Helianthus</taxon>
    </lineage>
</organism>
<sequence length="450" mass="50365">MESRYITLSLFIIFVTFSNSKSIVKKLPGYPGDLPFTLETGYVGIGAENEIQFFYYFVESQNDPANDPLLFYLTGGPGTSGLFPFLYQIGPLSIRLDASGTPLLDLNPYPWTKNANVIFLDLPAGVGFSYATTWEGWRSSDSILAKHSYEFLRKWFVEHPKFLSNPLYITGISYMGILVPPVALEVYKGNEQGSEPQLNIKGYGIVSPYTDRFIDLNSRLEFAHRVALISDDIYKSTKETCRGNYIYPDPNNTLCLADLQRVDECLSDINFSNILEPVCDDINPSPDCPAATKITIDAWANDKEVQKALHIRPGTIGVWEKTNETIHYTFGKNDTICYSYDVLSVVDVHKQLVTRNCQALIISGDHDLTFPYVGVEKWIKSLNVPIKSPWNPWFVDNQVVGYQMTYATTGYSLVYATIKGGGHSVALNKPKEAAVLLDGWIASHTDISDS</sequence>
<evidence type="ECO:0000313" key="3">
    <source>
        <dbReference type="EMBL" id="KAF5764081.1"/>
    </source>
</evidence>
<keyword evidence="2" id="KW-0732">Signal</keyword>
<proteinExistence type="inferred from homology"/>
<dbReference type="Proteomes" id="UP000215914">
    <property type="component" value="Chromosome 15"/>
</dbReference>
<dbReference type="Gene3D" id="3.40.50.1820">
    <property type="entry name" value="alpha/beta hydrolase"/>
    <property type="match status" value="1"/>
</dbReference>
<dbReference type="PANTHER" id="PTHR11802">
    <property type="entry name" value="SERINE PROTEASE FAMILY S10 SERINE CARBOXYPEPTIDASE"/>
    <property type="match status" value="1"/>
</dbReference>
<dbReference type="GO" id="GO:0016747">
    <property type="term" value="F:acyltransferase activity, transferring groups other than amino-acyl groups"/>
    <property type="evidence" value="ECO:0000318"/>
    <property type="project" value="GO_Central"/>
</dbReference>
<keyword evidence="5" id="KW-1185">Reference proteome</keyword>
<evidence type="ECO:0000313" key="5">
    <source>
        <dbReference type="Proteomes" id="UP000215914"/>
    </source>
</evidence>
<dbReference type="OrthoDB" id="443318at2759"/>
<dbReference type="InterPro" id="IPR001563">
    <property type="entry name" value="Peptidase_S10"/>
</dbReference>
<reference evidence="3 5" key="1">
    <citation type="journal article" date="2017" name="Nature">
        <title>The sunflower genome provides insights into oil metabolism, flowering and Asterid evolution.</title>
        <authorList>
            <person name="Badouin H."/>
            <person name="Gouzy J."/>
            <person name="Grassa C.J."/>
            <person name="Murat F."/>
            <person name="Staton S.E."/>
            <person name="Cottret L."/>
            <person name="Lelandais-Briere C."/>
            <person name="Owens G.L."/>
            <person name="Carrere S."/>
            <person name="Mayjonade B."/>
            <person name="Legrand L."/>
            <person name="Gill N."/>
            <person name="Kane N.C."/>
            <person name="Bowers J.E."/>
            <person name="Hubner S."/>
            <person name="Bellec A."/>
            <person name="Berard A."/>
            <person name="Berges H."/>
            <person name="Blanchet N."/>
            <person name="Boniface M.C."/>
            <person name="Brunel D."/>
            <person name="Catrice O."/>
            <person name="Chaidir N."/>
            <person name="Claudel C."/>
            <person name="Donnadieu C."/>
            <person name="Faraut T."/>
            <person name="Fievet G."/>
            <person name="Helmstetter N."/>
            <person name="King M."/>
            <person name="Knapp S.J."/>
            <person name="Lai Z."/>
            <person name="Le Paslier M.C."/>
            <person name="Lippi Y."/>
            <person name="Lorenzon L."/>
            <person name="Mandel J.R."/>
            <person name="Marage G."/>
            <person name="Marchand G."/>
            <person name="Marquand E."/>
            <person name="Bret-Mestries E."/>
            <person name="Morien E."/>
            <person name="Nambeesan S."/>
            <person name="Nguyen T."/>
            <person name="Pegot-Espagnet P."/>
            <person name="Pouilly N."/>
            <person name="Raftis F."/>
            <person name="Sallet E."/>
            <person name="Schiex T."/>
            <person name="Thomas J."/>
            <person name="Vandecasteele C."/>
            <person name="Vares D."/>
            <person name="Vear F."/>
            <person name="Vautrin S."/>
            <person name="Crespi M."/>
            <person name="Mangin B."/>
            <person name="Burke J.M."/>
            <person name="Salse J."/>
            <person name="Munos S."/>
            <person name="Vincourt P."/>
            <person name="Rieseberg L.H."/>
            <person name="Langlade N.B."/>
        </authorList>
    </citation>
    <scope>NUCLEOTIDE SEQUENCE [LARGE SCALE GENOMIC DNA]</scope>
    <source>
        <strain evidence="5">cv. SF193</strain>
        <tissue evidence="3">Leaves</tissue>
    </source>
</reference>
<dbReference type="PANTHER" id="PTHR11802:SF318">
    <property type="entry name" value="PEPTIDASE S10, SERINE CARBOXYPEPTIDASE, ALPHA_BETA HYDROLASE FOLD PROTEIN-RELATED"/>
    <property type="match status" value="1"/>
</dbReference>
<accession>A0A251S7P9</accession>
<dbReference type="FunFam" id="3.40.50.1820:FF:000072">
    <property type="entry name" value="Serine carboxypeptidase-like 19"/>
    <property type="match status" value="1"/>
</dbReference>
<name>A0A251S7P9_HELAN</name>
<dbReference type="Gramene" id="mRNA:HanXRQr2_Chr15g0687861">
    <property type="protein sequence ID" value="mRNA:HanXRQr2_Chr15g0687861"/>
    <property type="gene ID" value="HanXRQr2_Chr15g0687861"/>
</dbReference>
<keyword evidence="4" id="KW-0645">Protease</keyword>
<dbReference type="InterPro" id="IPR029058">
    <property type="entry name" value="AB_hydrolase_fold"/>
</dbReference>
<dbReference type="Pfam" id="PF00450">
    <property type="entry name" value="Peptidase_S10"/>
    <property type="match status" value="1"/>
</dbReference>
<evidence type="ECO:0000256" key="1">
    <source>
        <dbReference type="ARBA" id="ARBA00009431"/>
    </source>
</evidence>
<dbReference type="AlphaFoldDB" id="A0A251S7P9"/>